<evidence type="ECO:0000313" key="2">
    <source>
        <dbReference type="Proteomes" id="UP001153331"/>
    </source>
</evidence>
<evidence type="ECO:0000313" key="1">
    <source>
        <dbReference type="EMBL" id="KAJ8110881.1"/>
    </source>
</evidence>
<comment type="caution">
    <text evidence="1">The sequence shown here is derived from an EMBL/GenBank/DDBJ whole genome shotgun (WGS) entry which is preliminary data.</text>
</comment>
<reference evidence="1" key="1">
    <citation type="submission" date="2022-11" db="EMBL/GenBank/DDBJ databases">
        <title>Genome Sequence of Boeremia exigua.</title>
        <authorList>
            <person name="Buettner E."/>
        </authorList>
    </citation>
    <scope>NUCLEOTIDE SEQUENCE</scope>
    <source>
        <strain evidence="1">CU02</strain>
    </source>
</reference>
<gene>
    <name evidence="1" type="ORF">OPT61_g6399</name>
</gene>
<name>A0ACC2I6T9_9PLEO</name>
<dbReference type="Proteomes" id="UP001153331">
    <property type="component" value="Unassembled WGS sequence"/>
</dbReference>
<protein>
    <submittedName>
        <fullName evidence="1">Uncharacterized protein</fullName>
    </submittedName>
</protein>
<organism evidence="1 2">
    <name type="scientific">Boeremia exigua</name>
    <dbReference type="NCBI Taxonomy" id="749465"/>
    <lineage>
        <taxon>Eukaryota</taxon>
        <taxon>Fungi</taxon>
        <taxon>Dikarya</taxon>
        <taxon>Ascomycota</taxon>
        <taxon>Pezizomycotina</taxon>
        <taxon>Dothideomycetes</taxon>
        <taxon>Pleosporomycetidae</taxon>
        <taxon>Pleosporales</taxon>
        <taxon>Pleosporineae</taxon>
        <taxon>Didymellaceae</taxon>
        <taxon>Boeremia</taxon>
    </lineage>
</organism>
<accession>A0ACC2I6T9</accession>
<dbReference type="EMBL" id="JAPHNI010000457">
    <property type="protein sequence ID" value="KAJ8110881.1"/>
    <property type="molecule type" value="Genomic_DNA"/>
</dbReference>
<proteinExistence type="predicted"/>
<sequence>MQIPFFPFMLKEITIKCCLAYNDEEFKDVVDAFVAGRFKGLEKMITSEIHIDDIVTKGFEELIKNRDQHVKILVTPNEVEA</sequence>
<keyword evidence="2" id="KW-1185">Reference proteome</keyword>